<dbReference type="SUPFAM" id="SSF51126">
    <property type="entry name" value="Pectin lyase-like"/>
    <property type="match status" value="1"/>
</dbReference>
<dbReference type="Proteomes" id="UP000321533">
    <property type="component" value="Chromosome"/>
</dbReference>
<dbReference type="KEGG" id="pgin:FRZ67_13415"/>
<accession>A0A5B8V9U3</accession>
<dbReference type="InterPro" id="IPR022442">
    <property type="entry name" value="SO_2930-like_dom"/>
</dbReference>
<name>A0A5B8V9U3_9BACT</name>
<dbReference type="InterPro" id="IPR039448">
    <property type="entry name" value="Beta_helix"/>
</dbReference>
<dbReference type="RefSeq" id="WP_147190062.1">
    <property type="nucleotide sequence ID" value="NZ_CP042435.1"/>
</dbReference>
<evidence type="ECO:0000256" key="1">
    <source>
        <dbReference type="SAM" id="Phobius"/>
    </source>
</evidence>
<evidence type="ECO:0000259" key="2">
    <source>
        <dbReference type="Pfam" id="PF13229"/>
    </source>
</evidence>
<dbReference type="InterPro" id="IPR012334">
    <property type="entry name" value="Pectin_lyas_fold"/>
</dbReference>
<proteinExistence type="predicted"/>
<dbReference type="InterPro" id="IPR022441">
    <property type="entry name" value="Para_beta_helix_rpt-2"/>
</dbReference>
<dbReference type="Pfam" id="PF13229">
    <property type="entry name" value="Beta_helix"/>
    <property type="match status" value="1"/>
</dbReference>
<protein>
    <recommendedName>
        <fullName evidence="2">Right handed beta helix domain-containing protein</fullName>
    </recommendedName>
</protein>
<dbReference type="InterPro" id="IPR006626">
    <property type="entry name" value="PbH1"/>
</dbReference>
<dbReference type="OrthoDB" id="338827at2"/>
<dbReference type="NCBIfam" id="TIGR03804">
    <property type="entry name" value="para_beta_helix"/>
    <property type="match status" value="1"/>
</dbReference>
<dbReference type="NCBIfam" id="TIGR03805">
    <property type="entry name" value="beta_helix_1"/>
    <property type="match status" value="1"/>
</dbReference>
<keyword evidence="1" id="KW-0472">Membrane</keyword>
<dbReference type="PROSITE" id="PS51257">
    <property type="entry name" value="PROKAR_LIPOPROTEIN"/>
    <property type="match status" value="1"/>
</dbReference>
<dbReference type="AlphaFoldDB" id="A0A5B8V9U3"/>
<evidence type="ECO:0000313" key="3">
    <source>
        <dbReference type="EMBL" id="QEC68247.1"/>
    </source>
</evidence>
<feature type="domain" description="Right handed beta helix" evidence="2">
    <location>
        <begin position="124"/>
        <end position="267"/>
    </location>
</feature>
<dbReference type="Gene3D" id="2.160.20.10">
    <property type="entry name" value="Single-stranded right-handed beta-helix, Pectin lyase-like"/>
    <property type="match status" value="1"/>
</dbReference>
<gene>
    <name evidence="3" type="ORF">FRZ67_13415</name>
</gene>
<dbReference type="InterPro" id="IPR011050">
    <property type="entry name" value="Pectin_lyase_fold/virulence"/>
</dbReference>
<keyword evidence="4" id="KW-1185">Reference proteome</keyword>
<keyword evidence="1" id="KW-0812">Transmembrane</keyword>
<dbReference type="SMART" id="SM00710">
    <property type="entry name" value="PbH1"/>
    <property type="match status" value="6"/>
</dbReference>
<keyword evidence="1" id="KW-1133">Transmembrane helix</keyword>
<evidence type="ECO:0000313" key="4">
    <source>
        <dbReference type="Proteomes" id="UP000321533"/>
    </source>
</evidence>
<feature type="transmembrane region" description="Helical" evidence="1">
    <location>
        <begin position="16"/>
        <end position="35"/>
    </location>
</feature>
<sequence>MNKVQQVTGTKQKKPGVGSLLLIINFLVIVTIFGCKKQDTAFQKESTSQDLTSADVSNIKADIIVQAGTSIQAAIDAAQPGNVIKIEAGIYTEALHIEKANIKIIGLPTATSEVIIQNPGDEENGITVTDAGDGFLLRNVTVQNFEENGVYLDSVDGFSLIHIATISNGEYGLFPLHCSNGTISHCSATGHSDTGIYVGQSNNVTMESNTAFGNVIGMEAENSDDIEVTHNQSYDNCTGIMVDLLPQKDIKTSNNVHVSGNHVFNNNHINFGEEGSLESVVPVGIGILILGTDNTQVDNNNVTDNNFTGIVVFSTLVLGELAGLPPEYFADIEPNPDGAYIFKNQAKRNGSAPPPLPIELPGVDLLWDGAGINNCWANNIFKTSSPDPLPTCN</sequence>
<reference evidence="3 4" key="1">
    <citation type="journal article" date="2016" name="Int. J. Syst. Evol. Microbiol.">
        <title>Panacibacter ginsenosidivorans gen. nov., sp. nov., with ginsenoside converting activity isolated from soil of a ginseng field.</title>
        <authorList>
            <person name="Siddiqi M.Z."/>
            <person name="Muhammad Shafi S."/>
            <person name="Choi K.D."/>
            <person name="Im W.T."/>
        </authorList>
    </citation>
    <scope>NUCLEOTIDE SEQUENCE [LARGE SCALE GENOMIC DNA]</scope>
    <source>
        <strain evidence="3 4">Gsoil1550</strain>
    </source>
</reference>
<organism evidence="3 4">
    <name type="scientific">Panacibacter ginsenosidivorans</name>
    <dbReference type="NCBI Taxonomy" id="1813871"/>
    <lineage>
        <taxon>Bacteria</taxon>
        <taxon>Pseudomonadati</taxon>
        <taxon>Bacteroidota</taxon>
        <taxon>Chitinophagia</taxon>
        <taxon>Chitinophagales</taxon>
        <taxon>Chitinophagaceae</taxon>
        <taxon>Panacibacter</taxon>
    </lineage>
</organism>
<dbReference type="EMBL" id="CP042435">
    <property type="protein sequence ID" value="QEC68247.1"/>
    <property type="molecule type" value="Genomic_DNA"/>
</dbReference>